<sequence>MSTTPHGSTPASDPTPSGSVSAKSFGRDRESVIAREKEQFGGIKVGSAFFGWLTATGTAVLLTALAAAAGTAVGVASNTDAAEAAEQATSDPGTVGVVGGVVLLVVLFVAYYCGGYVAGRMARFNGAKQGLAVWLWAVIIAVAVAVLAAVAGDQFNVLGQLNSFPRIPISEGDVTTGGIIALLVIAAASLAGAVLGGLAGMRFHRKVDRAGLGR</sequence>
<protein>
    <submittedName>
        <fullName evidence="3">Uncharacterized protein</fullName>
    </submittedName>
</protein>
<feature type="compositionally biased region" description="Polar residues" evidence="1">
    <location>
        <begin position="1"/>
        <end position="22"/>
    </location>
</feature>
<evidence type="ECO:0000313" key="4">
    <source>
        <dbReference type="Proteomes" id="UP000321181"/>
    </source>
</evidence>
<dbReference type="AlphaFoldDB" id="A0A512D769"/>
<evidence type="ECO:0000256" key="2">
    <source>
        <dbReference type="SAM" id="Phobius"/>
    </source>
</evidence>
<reference evidence="3 4" key="1">
    <citation type="submission" date="2019-07" db="EMBL/GenBank/DDBJ databases">
        <title>Whole genome shotgun sequence of Cellulomonas aerilata NBRC 106308.</title>
        <authorList>
            <person name="Hosoyama A."/>
            <person name="Uohara A."/>
            <person name="Ohji S."/>
            <person name="Ichikawa N."/>
        </authorList>
    </citation>
    <scope>NUCLEOTIDE SEQUENCE [LARGE SCALE GENOMIC DNA]</scope>
    <source>
        <strain evidence="3 4">NBRC 106308</strain>
    </source>
</reference>
<dbReference type="RefSeq" id="WP_246130908.1">
    <property type="nucleotide sequence ID" value="NZ_BAAARM010000001.1"/>
</dbReference>
<keyword evidence="2" id="KW-0472">Membrane</keyword>
<keyword evidence="4" id="KW-1185">Reference proteome</keyword>
<evidence type="ECO:0000313" key="3">
    <source>
        <dbReference type="EMBL" id="GEO32316.1"/>
    </source>
</evidence>
<accession>A0A512D769</accession>
<keyword evidence="2" id="KW-0812">Transmembrane</keyword>
<gene>
    <name evidence="3" type="ORF">CAE01nite_00410</name>
</gene>
<dbReference type="EMBL" id="BJYY01000001">
    <property type="protein sequence ID" value="GEO32316.1"/>
    <property type="molecule type" value="Genomic_DNA"/>
</dbReference>
<evidence type="ECO:0000256" key="1">
    <source>
        <dbReference type="SAM" id="MobiDB-lite"/>
    </source>
</evidence>
<name>A0A512D769_9CELL</name>
<keyword evidence="2" id="KW-1133">Transmembrane helix</keyword>
<feature type="transmembrane region" description="Helical" evidence="2">
    <location>
        <begin position="95"/>
        <end position="119"/>
    </location>
</feature>
<feature type="region of interest" description="Disordered" evidence="1">
    <location>
        <begin position="1"/>
        <end position="25"/>
    </location>
</feature>
<feature type="transmembrane region" description="Helical" evidence="2">
    <location>
        <begin position="179"/>
        <end position="199"/>
    </location>
</feature>
<feature type="transmembrane region" description="Helical" evidence="2">
    <location>
        <begin position="131"/>
        <end position="151"/>
    </location>
</feature>
<organism evidence="3 4">
    <name type="scientific">Cellulomonas aerilata</name>
    <dbReference type="NCBI Taxonomy" id="515326"/>
    <lineage>
        <taxon>Bacteria</taxon>
        <taxon>Bacillati</taxon>
        <taxon>Actinomycetota</taxon>
        <taxon>Actinomycetes</taxon>
        <taxon>Micrococcales</taxon>
        <taxon>Cellulomonadaceae</taxon>
        <taxon>Cellulomonas</taxon>
    </lineage>
</organism>
<dbReference type="Proteomes" id="UP000321181">
    <property type="component" value="Unassembled WGS sequence"/>
</dbReference>
<comment type="caution">
    <text evidence="3">The sequence shown here is derived from an EMBL/GenBank/DDBJ whole genome shotgun (WGS) entry which is preliminary data.</text>
</comment>
<feature type="transmembrane region" description="Helical" evidence="2">
    <location>
        <begin position="49"/>
        <end position="75"/>
    </location>
</feature>
<proteinExistence type="predicted"/>